<gene>
    <name evidence="2" type="ORF">CXY01_20290</name>
</gene>
<feature type="region of interest" description="Disordered" evidence="1">
    <location>
        <begin position="1"/>
        <end position="24"/>
    </location>
</feature>
<dbReference type="EMBL" id="BJUB01000006">
    <property type="protein sequence ID" value="GEK21509.1"/>
    <property type="molecule type" value="Genomic_DNA"/>
</dbReference>
<proteinExistence type="predicted"/>
<evidence type="ECO:0000313" key="3">
    <source>
        <dbReference type="Proteomes" id="UP000321118"/>
    </source>
</evidence>
<sequence>MPSITTFSRLEPEPQRPDVSAGAAAPVQDPMWLLARQWQLGEFAGHDGGTPVVARWRGVAARPTRFVAGPIPPDTAVQAPRFDARAAPLETLIEHAGEPLPSTAATAEGLRLAVDTGRLFLRVLALQSTSRDYGPDVVRAFAVPSPDPEVLATLDPATAGYARLHAGRSLDGRRLRVELAGRDLLRLGVEVDQADRAELRAAGADWLRLVAGLFADADPAATSWQPARFEHTASFAARMSVEPTGETTLTAHRYDSDTLDWYELDVNGEVNLGTTPAEAGEAVTRTVMPAPVTAPGLPARRFWELEDGRLNLAALRPAETDLGQLLLIETLSGFGNDWFVIGVDLPVGHLVSATSLVVTDTFGTRTLLRPHGDHRLGRSDRWGLFQHAMPVDRDEVEGVAITNLLYLAPRLAQPVVGPVVEQVVLARDEQANLGWAVEQLRESPLQVGVELSAARPPEPQGDPDAAPDYHLAQAPPPHWIPLLPVRVGGTEQVALARGSVLDLAGGRRVVSSVTALLGGGPDGSLLIPEEEVPSGGLVVQRSYQSARWVDGSLHVWATHRTRVSTGLPPSGVRYDHLVG</sequence>
<dbReference type="RefSeq" id="WP_146927324.1">
    <property type="nucleotide sequence ID" value="NZ_BJUB01000006.1"/>
</dbReference>
<protein>
    <submittedName>
        <fullName evidence="2">Uncharacterized protein</fullName>
    </submittedName>
</protein>
<evidence type="ECO:0000313" key="2">
    <source>
        <dbReference type="EMBL" id="GEK21509.1"/>
    </source>
</evidence>
<comment type="caution">
    <text evidence="2">The sequence shown here is derived from an EMBL/GenBank/DDBJ whole genome shotgun (WGS) entry which is preliminary data.</text>
</comment>
<evidence type="ECO:0000256" key="1">
    <source>
        <dbReference type="SAM" id="MobiDB-lite"/>
    </source>
</evidence>
<dbReference type="AlphaFoldDB" id="A0A510V3Q3"/>
<dbReference type="OrthoDB" id="9763471at2"/>
<dbReference type="Proteomes" id="UP000321118">
    <property type="component" value="Unassembled WGS sequence"/>
</dbReference>
<reference evidence="2 3" key="1">
    <citation type="submission" date="2019-07" db="EMBL/GenBank/DDBJ databases">
        <title>Whole genome shotgun sequence of Cellulomonas xylanilytica NBRC 101102.</title>
        <authorList>
            <person name="Hosoyama A."/>
            <person name="Uohara A."/>
            <person name="Ohji S."/>
            <person name="Ichikawa N."/>
        </authorList>
    </citation>
    <scope>NUCLEOTIDE SEQUENCE [LARGE SCALE GENOMIC DNA]</scope>
    <source>
        <strain evidence="2 3">NBRC 101102</strain>
    </source>
</reference>
<accession>A0A510V3Q3</accession>
<organism evidence="2 3">
    <name type="scientific">Cellulomonas xylanilytica</name>
    <dbReference type="NCBI Taxonomy" id="233583"/>
    <lineage>
        <taxon>Bacteria</taxon>
        <taxon>Bacillati</taxon>
        <taxon>Actinomycetota</taxon>
        <taxon>Actinomycetes</taxon>
        <taxon>Micrococcales</taxon>
        <taxon>Cellulomonadaceae</taxon>
        <taxon>Cellulomonas</taxon>
    </lineage>
</organism>
<name>A0A510V3Q3_9CELL</name>
<keyword evidence="3" id="KW-1185">Reference proteome</keyword>